<protein>
    <submittedName>
        <fullName evidence="1">Uncharacterized protein</fullName>
    </submittedName>
</protein>
<dbReference type="Proteomes" id="UP000469724">
    <property type="component" value="Unassembled WGS sequence"/>
</dbReference>
<proteinExistence type="predicted"/>
<keyword evidence="2" id="KW-1185">Reference proteome</keyword>
<dbReference type="EMBL" id="JAAGRQ010000014">
    <property type="protein sequence ID" value="NDY56113.1"/>
    <property type="molecule type" value="Genomic_DNA"/>
</dbReference>
<dbReference type="InterPro" id="IPR029044">
    <property type="entry name" value="Nucleotide-diphossugar_trans"/>
</dbReference>
<comment type="caution">
    <text evidence="1">The sequence shown here is derived from an EMBL/GenBank/DDBJ whole genome shotgun (WGS) entry which is preliminary data.</text>
</comment>
<evidence type="ECO:0000313" key="2">
    <source>
        <dbReference type="Proteomes" id="UP000469724"/>
    </source>
</evidence>
<sequence length="232" mass="26947">MKTNAMILALSWITPFADALWNVPLDKDGTVLDHVLKNCRESGVIDDLCVVTDLPSLIGKHETLGVRIFECPGFYRGHPFNYLDIEQHVLYREFDLCLAAELQSDMIFQVSWNTPLISGRILERMYHKLLDDPIMARVVPICPVDPHLYTKVPESKEFFPVWEHRSIDRQMYHQLYQVVPVVLTHWTRLLSTIPNIMGLPVEPASCYTLNTEEEVGLLRHLFDYQKRIKEDI</sequence>
<gene>
    <name evidence="1" type="ORF">G3N56_05050</name>
</gene>
<dbReference type="RefSeq" id="WP_163301169.1">
    <property type="nucleotide sequence ID" value="NZ_JAAGRQ010000014.1"/>
</dbReference>
<accession>A0A7K3NJZ1</accession>
<organism evidence="1 2">
    <name type="scientific">Desulfolutivibrio sulfodismutans</name>
    <dbReference type="NCBI Taxonomy" id="63561"/>
    <lineage>
        <taxon>Bacteria</taxon>
        <taxon>Pseudomonadati</taxon>
        <taxon>Thermodesulfobacteriota</taxon>
        <taxon>Desulfovibrionia</taxon>
        <taxon>Desulfovibrionales</taxon>
        <taxon>Desulfovibrionaceae</taxon>
        <taxon>Desulfolutivibrio</taxon>
    </lineage>
</organism>
<dbReference type="Gene3D" id="3.90.550.10">
    <property type="entry name" value="Spore Coat Polysaccharide Biosynthesis Protein SpsA, Chain A"/>
    <property type="match status" value="1"/>
</dbReference>
<reference evidence="1 2" key="1">
    <citation type="submission" date="2020-02" db="EMBL/GenBank/DDBJ databases">
        <title>Comparative genomics of sulfur disproportionating microorganisms.</title>
        <authorList>
            <person name="Ward L.M."/>
            <person name="Bertran E."/>
            <person name="Johnston D.T."/>
        </authorList>
    </citation>
    <scope>NUCLEOTIDE SEQUENCE [LARGE SCALE GENOMIC DNA]</scope>
    <source>
        <strain evidence="1 2">DSM 3696</strain>
    </source>
</reference>
<dbReference type="AlphaFoldDB" id="A0A7K3NJZ1"/>
<name>A0A7K3NJZ1_9BACT</name>
<dbReference type="SUPFAM" id="SSF53448">
    <property type="entry name" value="Nucleotide-diphospho-sugar transferases"/>
    <property type="match status" value="1"/>
</dbReference>
<evidence type="ECO:0000313" key="1">
    <source>
        <dbReference type="EMBL" id="NDY56113.1"/>
    </source>
</evidence>